<evidence type="ECO:0000256" key="1">
    <source>
        <dbReference type="ARBA" id="ARBA00004141"/>
    </source>
</evidence>
<dbReference type="PRINTS" id="PR00914">
    <property type="entry name" value="LVIRUSRNAPOL"/>
</dbReference>
<evidence type="ECO:0000256" key="5">
    <source>
        <dbReference type="ARBA" id="ARBA00022692"/>
    </source>
</evidence>
<dbReference type="InterPro" id="IPR001795">
    <property type="entry name" value="RNA-dir_pol_luteovirus"/>
</dbReference>
<keyword evidence="13 16" id="KW-0472">Membrane</keyword>
<evidence type="ECO:0000256" key="10">
    <source>
        <dbReference type="ARBA" id="ARBA00022825"/>
    </source>
</evidence>
<dbReference type="InterPro" id="IPR009003">
    <property type="entry name" value="Peptidase_S1_PA"/>
</dbReference>
<dbReference type="GO" id="GO:0003723">
    <property type="term" value="F:RNA binding"/>
    <property type="evidence" value="ECO:0007669"/>
    <property type="project" value="InterPro"/>
</dbReference>
<dbReference type="Pfam" id="PF02123">
    <property type="entry name" value="RdRP_4"/>
    <property type="match status" value="1"/>
</dbReference>
<sequence length="1044" mass="117628">MSLMLKMLLIALFVALFSSTCLSYSTGTSLWEPDTSAFTVRTASANLSYGDSFVVFTPGSTKEAEKEYGQIFSDPAPVDLTSQPLSALTWAIFAKISRGALNFSSNQQQNLNGLLEFSFRSGKDMLHAITEQSLWILVKVWCAIYFATIKIIWHFVHHFTMPTLALILLTCATMLVYRMVSWLCSKFPVFLITFPWTIMKYMITKRPKEVKEKACEGFVTFSIPQSPPRNSIVEISYQDGSHAGYATCVKLHNGHNGLLTAQHVCGSEDMAVHSLRNGQKIKLGLFKPLFSNAELDLALYMGPPSWESSLGCSGVDIVCAKRLALSDVRHFRFENEWRSYNGKVTGSNQRKATVLSNTRAGDSGSAYFNGKTVVGVHTGFPDSGENFNLMAPIPDIPGLTTSKLVFETTAPQGKIFDEDDLKYFEELLEDFGISEARSIMRARKGLESSTQNQGKRKAQHRLRNKRRSKHPKDKAREYYNLAASFHGNPISAPCEYISRSRGNDGKDPRGPGKQDKSGRHRKENNREGVYSSNEKQIPRDARWKQEASNFRKYFAEVYSWQVSTTPLQIPGFREVGATPQYYYAKQKEESLWGRRLAEQHPELASKTAGFGWPKFGPEAELKSLRLQASRWLDRAQTAKTPSDAQRQHVINRTVRAYSAAQTQTPSFCTKETLMWLEFLENFKMAINSLELDAGVGVPMIAYGLRTHRSWVENPELLPVLARMTFDRLQKISEANFEQMTPEELVREGLCDPIRLFVKGEPHKQSKLDEGRYRLIMSVSLLDQLVARVLFQSQNKLEIALWRAVPSKPGFGLSTDSQIEDFTDCLAKQVGVTPDEVVENWKDYLVPTDCSGFDWSVSDWLLEDDMEVRNRLTINCSPLLRRLRAGWLKCISNSVLCLSDGTLLAQTKPGVQKSGSYNTSSSNSRIRVMAAYHSGASWAMAMGDDALESKDTDLTVYKDLGFKVEVSEQLEFCSHIFKERSLAIPVNVNKMLYKLIHGYNPECGNAEVMVNYLSAVASVMNELRHDPILVSKLFEWLVPVQSQNN</sequence>
<dbReference type="PROSITE" id="PS51868">
    <property type="entry name" value="PEPTIDASE_S39"/>
    <property type="match status" value="1"/>
</dbReference>
<protein>
    <submittedName>
        <fullName evidence="19">P1-P2 fusion protein</fullName>
    </submittedName>
</protein>
<gene>
    <name evidence="19" type="primary">ORF2</name>
</gene>
<dbReference type="Gene3D" id="2.40.10.10">
    <property type="entry name" value="Trypsin-like serine proteases"/>
    <property type="match status" value="2"/>
</dbReference>
<comment type="catalytic activity">
    <reaction evidence="14">
        <text>RNA(n) + a ribonucleoside 5'-triphosphate = RNA(n+1) + diphosphate</text>
        <dbReference type="Rhea" id="RHEA:21248"/>
        <dbReference type="Rhea" id="RHEA-COMP:14527"/>
        <dbReference type="Rhea" id="RHEA-COMP:17342"/>
        <dbReference type="ChEBI" id="CHEBI:33019"/>
        <dbReference type="ChEBI" id="CHEBI:61557"/>
        <dbReference type="ChEBI" id="CHEBI:140395"/>
        <dbReference type="EC" id="2.7.7.48"/>
    </reaction>
</comment>
<evidence type="ECO:0000256" key="2">
    <source>
        <dbReference type="ARBA" id="ARBA00022484"/>
    </source>
</evidence>
<feature type="region of interest" description="Disordered" evidence="15">
    <location>
        <begin position="444"/>
        <end position="474"/>
    </location>
</feature>
<evidence type="ECO:0000256" key="12">
    <source>
        <dbReference type="ARBA" id="ARBA00022989"/>
    </source>
</evidence>
<dbReference type="InterPro" id="IPR043502">
    <property type="entry name" value="DNA/RNA_pol_sf"/>
</dbReference>
<keyword evidence="12 16" id="KW-1133">Transmembrane helix</keyword>
<keyword evidence="8" id="KW-0688">Ribosomal frameshifting</keyword>
<dbReference type="GO" id="GO:0039694">
    <property type="term" value="P:viral RNA genome replication"/>
    <property type="evidence" value="ECO:0007669"/>
    <property type="project" value="InterPro"/>
</dbReference>
<dbReference type="GO" id="GO:0003968">
    <property type="term" value="F:RNA-directed RNA polymerase activity"/>
    <property type="evidence" value="ECO:0007669"/>
    <property type="project" value="UniProtKB-KW"/>
</dbReference>
<dbReference type="InterPro" id="IPR000382">
    <property type="entry name" value="Peptidase_S39B_luteovirus"/>
</dbReference>
<dbReference type="GO" id="GO:0006351">
    <property type="term" value="P:DNA-templated transcription"/>
    <property type="evidence" value="ECO:0007669"/>
    <property type="project" value="InterPro"/>
</dbReference>
<keyword evidence="2" id="KW-0696">RNA-directed RNA polymerase</keyword>
<evidence type="ECO:0000256" key="15">
    <source>
        <dbReference type="SAM" id="MobiDB-lite"/>
    </source>
</evidence>
<keyword evidence="10" id="KW-0720">Serine protease</keyword>
<keyword evidence="9" id="KW-0378">Hydrolase</keyword>
<evidence type="ECO:0000259" key="17">
    <source>
        <dbReference type="PROSITE" id="PS50507"/>
    </source>
</evidence>
<keyword evidence="5 16" id="KW-0812">Transmembrane</keyword>
<keyword evidence="3" id="KW-0645">Protease</keyword>
<evidence type="ECO:0000256" key="14">
    <source>
        <dbReference type="ARBA" id="ARBA00048744"/>
    </source>
</evidence>
<keyword evidence="4" id="KW-0808">Transferase</keyword>
<feature type="compositionally biased region" description="Basic residues" evidence="15">
    <location>
        <begin position="454"/>
        <end position="473"/>
    </location>
</feature>
<reference evidence="19" key="1">
    <citation type="journal article" date="2022" name="Virus Genes">
        <title>Exploration of plant transcriptomes reveals five putative novel poleroviruses and an enamovirus.</title>
        <authorList>
            <person name="Kavi Sidharthan V."/>
            <person name="Nagendran K."/>
            <person name="Baranwal V.K."/>
        </authorList>
    </citation>
    <scope>NUCLEOTIDE SEQUENCE</scope>
    <source>
        <strain evidence="19">Tra amm</strain>
    </source>
</reference>
<dbReference type="SUPFAM" id="SSF50494">
    <property type="entry name" value="Trypsin-like serine proteases"/>
    <property type="match status" value="1"/>
</dbReference>
<dbReference type="Proteomes" id="UP001265097">
    <property type="component" value="Segment"/>
</dbReference>
<dbReference type="GO" id="GO:0016020">
    <property type="term" value="C:membrane"/>
    <property type="evidence" value="ECO:0007669"/>
    <property type="project" value="UniProtKB-SubCell"/>
</dbReference>
<keyword evidence="7" id="KW-0547">Nucleotide-binding</keyword>
<evidence type="ECO:0000313" key="20">
    <source>
        <dbReference type="Proteomes" id="UP001265097"/>
    </source>
</evidence>
<keyword evidence="6" id="KW-0548">Nucleotidyltransferase</keyword>
<proteinExistence type="predicted"/>
<feature type="domain" description="RdRp catalytic" evidence="17">
    <location>
        <begin position="842"/>
        <end position="957"/>
    </location>
</feature>
<keyword evidence="11" id="KW-0693">Viral RNA replication</keyword>
<dbReference type="SUPFAM" id="SSF56672">
    <property type="entry name" value="DNA/RNA polymerases"/>
    <property type="match status" value="1"/>
</dbReference>
<evidence type="ECO:0000259" key="18">
    <source>
        <dbReference type="PROSITE" id="PS51868"/>
    </source>
</evidence>
<dbReference type="GO" id="GO:0075523">
    <property type="term" value="P:viral translational frameshifting"/>
    <property type="evidence" value="ECO:0007669"/>
    <property type="project" value="UniProtKB-KW"/>
</dbReference>
<accession>A0AAD2QFY1</accession>
<evidence type="ECO:0000256" key="7">
    <source>
        <dbReference type="ARBA" id="ARBA00022741"/>
    </source>
</evidence>
<evidence type="ECO:0000256" key="11">
    <source>
        <dbReference type="ARBA" id="ARBA00022953"/>
    </source>
</evidence>
<dbReference type="InterPro" id="IPR007094">
    <property type="entry name" value="RNA-dir_pol_PSvirus"/>
</dbReference>
<feature type="transmembrane region" description="Helical" evidence="16">
    <location>
        <begin position="163"/>
        <end position="180"/>
    </location>
</feature>
<feature type="domain" description="Peptidase S39" evidence="18">
    <location>
        <begin position="215"/>
        <end position="407"/>
    </location>
</feature>
<feature type="region of interest" description="Disordered" evidence="15">
    <location>
        <begin position="494"/>
        <end position="541"/>
    </location>
</feature>
<feature type="compositionally biased region" description="Basic and acidic residues" evidence="15">
    <location>
        <begin position="501"/>
        <end position="517"/>
    </location>
</feature>
<feature type="transmembrane region" description="Helical" evidence="16">
    <location>
        <begin position="134"/>
        <end position="156"/>
    </location>
</feature>
<dbReference type="GO" id="GO:0000166">
    <property type="term" value="F:nucleotide binding"/>
    <property type="evidence" value="ECO:0007669"/>
    <property type="project" value="UniProtKB-KW"/>
</dbReference>
<organism evidence="19 20">
    <name type="scientific">Trachyspermum ammi polerovirus</name>
    <dbReference type="NCBI Taxonomy" id="2885089"/>
    <lineage>
        <taxon>Viruses</taxon>
        <taxon>Riboviria</taxon>
        <taxon>Orthornavirae</taxon>
        <taxon>Pisuviricota</taxon>
        <taxon>Pisoniviricetes</taxon>
        <taxon>Sobelivirales</taxon>
        <taxon>Solemoviridae</taxon>
        <taxon>Polerovirus</taxon>
        <taxon>Polerovirus TAPV</taxon>
    </lineage>
</organism>
<evidence type="ECO:0000256" key="16">
    <source>
        <dbReference type="SAM" id="Phobius"/>
    </source>
</evidence>
<dbReference type="Pfam" id="PF02122">
    <property type="entry name" value="Peptidase_S39"/>
    <property type="match status" value="1"/>
</dbReference>
<evidence type="ECO:0000256" key="9">
    <source>
        <dbReference type="ARBA" id="ARBA00022801"/>
    </source>
</evidence>
<evidence type="ECO:0000256" key="13">
    <source>
        <dbReference type="ARBA" id="ARBA00023136"/>
    </source>
</evidence>
<evidence type="ECO:0000256" key="8">
    <source>
        <dbReference type="ARBA" id="ARBA00022758"/>
    </source>
</evidence>
<name>A0AAD2QFY1_9VIRU</name>
<evidence type="ECO:0000256" key="6">
    <source>
        <dbReference type="ARBA" id="ARBA00022695"/>
    </source>
</evidence>
<dbReference type="EMBL" id="BK059374">
    <property type="protein sequence ID" value="DAZ87627.1"/>
    <property type="molecule type" value="Genomic_RNA"/>
</dbReference>
<evidence type="ECO:0000256" key="3">
    <source>
        <dbReference type="ARBA" id="ARBA00022670"/>
    </source>
</evidence>
<keyword evidence="20" id="KW-1185">Reference proteome</keyword>
<evidence type="ECO:0000256" key="4">
    <source>
        <dbReference type="ARBA" id="ARBA00022679"/>
    </source>
</evidence>
<dbReference type="GO" id="GO:0004252">
    <property type="term" value="F:serine-type endopeptidase activity"/>
    <property type="evidence" value="ECO:0007669"/>
    <property type="project" value="InterPro"/>
</dbReference>
<comment type="subcellular location">
    <subcellularLocation>
        <location evidence="1">Membrane</location>
        <topology evidence="1">Multi-pass membrane protein</topology>
    </subcellularLocation>
</comment>
<evidence type="ECO:0000313" key="19">
    <source>
        <dbReference type="EMBL" id="DAZ87627.1"/>
    </source>
</evidence>
<dbReference type="GO" id="GO:0006508">
    <property type="term" value="P:proteolysis"/>
    <property type="evidence" value="ECO:0007669"/>
    <property type="project" value="UniProtKB-KW"/>
</dbReference>
<dbReference type="InterPro" id="IPR043504">
    <property type="entry name" value="Peptidase_S1_PA_chymotrypsin"/>
</dbReference>
<dbReference type="PROSITE" id="PS50507">
    <property type="entry name" value="RDRP_SSRNA_POS"/>
    <property type="match status" value="1"/>
</dbReference>